<evidence type="ECO:0000313" key="2">
    <source>
        <dbReference type="Proteomes" id="UP000294947"/>
    </source>
</evidence>
<sequence length="100" mass="11290">MSRTISTATHYAALDAVSQGKICYHNGLLQPALGYDWVMGITSPMTDDLRQTLRDLWIADLIDIDTHHLFALRGHGVVLTMKGYRTLRDWSALGWREFAA</sequence>
<comment type="caution">
    <text evidence="1">The sequence shown here is derived from an EMBL/GenBank/DDBJ whole genome shotgun (WGS) entry which is preliminary data.</text>
</comment>
<dbReference type="Proteomes" id="UP000294947">
    <property type="component" value="Unassembled WGS sequence"/>
</dbReference>
<keyword evidence="2" id="KW-1185">Reference proteome</keyword>
<organism evidence="1 2">
    <name type="scientific">Saccharopolyspora elongata</name>
    <dbReference type="NCBI Taxonomy" id="2530387"/>
    <lineage>
        <taxon>Bacteria</taxon>
        <taxon>Bacillati</taxon>
        <taxon>Actinomycetota</taxon>
        <taxon>Actinomycetes</taxon>
        <taxon>Pseudonocardiales</taxon>
        <taxon>Pseudonocardiaceae</taxon>
        <taxon>Saccharopolyspora</taxon>
    </lineage>
</organism>
<protein>
    <submittedName>
        <fullName evidence="1">Uncharacterized protein</fullName>
    </submittedName>
</protein>
<proteinExistence type="predicted"/>
<evidence type="ECO:0000313" key="1">
    <source>
        <dbReference type="EMBL" id="TDD37351.1"/>
    </source>
</evidence>
<accession>A0A4R4XZK1</accession>
<dbReference type="EMBL" id="SMKW01000096">
    <property type="protein sequence ID" value="TDD37351.1"/>
    <property type="molecule type" value="Genomic_DNA"/>
</dbReference>
<dbReference type="AlphaFoldDB" id="A0A4R4XZK1"/>
<reference evidence="1 2" key="1">
    <citation type="submission" date="2019-03" db="EMBL/GenBank/DDBJ databases">
        <title>Draft genome sequences of novel Actinobacteria.</title>
        <authorList>
            <person name="Sahin N."/>
            <person name="Ay H."/>
            <person name="Saygin H."/>
        </authorList>
    </citation>
    <scope>NUCLEOTIDE SEQUENCE [LARGE SCALE GENOMIC DNA]</scope>
    <source>
        <strain evidence="1 2">7K502</strain>
    </source>
</reference>
<name>A0A4R4XZK1_9PSEU</name>
<dbReference type="OrthoDB" id="3694027at2"/>
<gene>
    <name evidence="1" type="ORF">E1288_40465</name>
</gene>
<dbReference type="RefSeq" id="WP_132493969.1">
    <property type="nucleotide sequence ID" value="NZ_SMKW01000096.1"/>
</dbReference>